<reference evidence="3" key="1">
    <citation type="submission" date="2018-10" db="EMBL/GenBank/DDBJ databases">
        <title>Population genomic analysis revealed the cold adaptation of white poplar.</title>
        <authorList>
            <person name="Liu Y.-J."/>
        </authorList>
    </citation>
    <scope>NUCLEOTIDE SEQUENCE [LARGE SCALE GENOMIC DNA]</scope>
    <source>
        <strain evidence="3">PAL-ZL1</strain>
    </source>
</reference>
<dbReference type="AlphaFoldDB" id="A0A4U5Q0L8"/>
<keyword evidence="1" id="KW-0677">Repeat</keyword>
<dbReference type="FunFam" id="1.25.40.10:FF:003113">
    <property type="entry name" value="Uncharacterized protein"/>
    <property type="match status" value="1"/>
</dbReference>
<dbReference type="PROSITE" id="PS51375">
    <property type="entry name" value="PPR"/>
    <property type="match status" value="4"/>
</dbReference>
<organism evidence="3">
    <name type="scientific">Populus alba</name>
    <name type="common">White poplar</name>
    <dbReference type="NCBI Taxonomy" id="43335"/>
    <lineage>
        <taxon>Eukaryota</taxon>
        <taxon>Viridiplantae</taxon>
        <taxon>Streptophyta</taxon>
        <taxon>Embryophyta</taxon>
        <taxon>Tracheophyta</taxon>
        <taxon>Spermatophyta</taxon>
        <taxon>Magnoliopsida</taxon>
        <taxon>eudicotyledons</taxon>
        <taxon>Gunneridae</taxon>
        <taxon>Pentapetalae</taxon>
        <taxon>rosids</taxon>
        <taxon>fabids</taxon>
        <taxon>Malpighiales</taxon>
        <taxon>Salicaceae</taxon>
        <taxon>Saliceae</taxon>
        <taxon>Populus</taxon>
    </lineage>
</organism>
<dbReference type="PANTHER" id="PTHR47926">
    <property type="entry name" value="PENTATRICOPEPTIDE REPEAT-CONTAINING PROTEIN"/>
    <property type="match status" value="1"/>
</dbReference>
<dbReference type="PANTHER" id="PTHR47926:SF436">
    <property type="entry name" value="PENTATRICOPEPTIDE REPEAT-CONTAINING PROTEIN ELI1, CHLOROPLASTIC-LIKE ISOFORM X2"/>
    <property type="match status" value="1"/>
</dbReference>
<protein>
    <submittedName>
        <fullName evidence="3">Pentatricopeptide repeat-containing protein</fullName>
    </submittedName>
</protein>
<evidence type="ECO:0000256" key="2">
    <source>
        <dbReference type="PROSITE-ProRule" id="PRU00708"/>
    </source>
</evidence>
<sequence>MSISSSTPYLSPIPTKSTALNSQQKQQLRKPDHAISLLQNCKNPKDLIQLHTLLIKTSLIKEKYAFGRLLLSFASFDNLGSLNYAQKLFDTVDIPRNSFMYTTMIKAYANFGNPREAFAFYSRMLCDQHYVYPNDFTFTYVFSACSKFNGVFEGKQAHAQMIKFPFEFGVHSWNSLLDFYGKVGEEGIVVRRVFDKIEGPDVVSWNCLINGYVKSGDLDEARRLFDEMPERDVVSWTIMLVGYADAGILSEASCLFDEMPKRNLVSWSALIKGYIQIGCYSKALELFKEMQVAKVKMDEVIVTTLLSACARLGALDQGRWLHMYIDKHGIKVDAHLSTALIDMYSKCGRIDMAWKVFQETGDKKVFVWSSMIGGLAMHSFGEKAIELFTKMIECGIEPSEITYINILAACTHSGLVEVGLQIFNRMVENQKPKPRMEHYGCVVDLLGRAGLLYDAFRVVETMPVKADPAIWRALLSACKLHRNFELGEQVGRILIKMEPQNDMNYVLFSNVYAAVNRWDISGKLRREMKVRGMQKSPGCSSIELNGAVHEFVSRDHSHPQSQVIYELLHILTNHMVQEDHEPMMTIMAENQGIR</sequence>
<dbReference type="InterPro" id="IPR011990">
    <property type="entry name" value="TPR-like_helical_dom_sf"/>
</dbReference>
<dbReference type="Pfam" id="PF20430">
    <property type="entry name" value="Eplus_motif"/>
    <property type="match status" value="1"/>
</dbReference>
<name>A0A4U5Q0L8_POPAL</name>
<dbReference type="InterPro" id="IPR046848">
    <property type="entry name" value="E_motif"/>
</dbReference>
<dbReference type="InterPro" id="IPR046849">
    <property type="entry name" value="E2_motif"/>
</dbReference>
<proteinExistence type="predicted"/>
<dbReference type="GO" id="GO:0009451">
    <property type="term" value="P:RNA modification"/>
    <property type="evidence" value="ECO:0007669"/>
    <property type="project" value="InterPro"/>
</dbReference>
<feature type="repeat" description="PPR" evidence="2">
    <location>
        <begin position="263"/>
        <end position="297"/>
    </location>
</feature>
<dbReference type="EMBL" id="RCHU01000507">
    <property type="protein sequence ID" value="TKS03051.1"/>
    <property type="molecule type" value="Genomic_DNA"/>
</dbReference>
<dbReference type="InterPro" id="IPR002885">
    <property type="entry name" value="PPR_rpt"/>
</dbReference>
<dbReference type="Gene3D" id="1.25.40.10">
    <property type="entry name" value="Tetratricopeptide repeat domain"/>
    <property type="match status" value="4"/>
</dbReference>
<dbReference type="GO" id="GO:0048731">
    <property type="term" value="P:system development"/>
    <property type="evidence" value="ECO:0007669"/>
    <property type="project" value="UniProtKB-ARBA"/>
</dbReference>
<dbReference type="GO" id="GO:0003723">
    <property type="term" value="F:RNA binding"/>
    <property type="evidence" value="ECO:0007669"/>
    <property type="project" value="InterPro"/>
</dbReference>
<feature type="repeat" description="PPR" evidence="2">
    <location>
        <begin position="201"/>
        <end position="235"/>
    </location>
</feature>
<dbReference type="FunFam" id="1.25.40.10:FF:000288">
    <property type="entry name" value="Pentatricopeptide repeat-containing protein At4g02750"/>
    <property type="match status" value="1"/>
</dbReference>
<comment type="caution">
    <text evidence="3">The sequence shown here is derived from an EMBL/GenBank/DDBJ whole genome shotgun (WGS) entry which is preliminary data.</text>
</comment>
<evidence type="ECO:0000313" key="3">
    <source>
        <dbReference type="EMBL" id="TKS03051.1"/>
    </source>
</evidence>
<gene>
    <name evidence="3" type="ORF">D5086_0000158420</name>
</gene>
<dbReference type="Pfam" id="PF01535">
    <property type="entry name" value="PPR"/>
    <property type="match status" value="3"/>
</dbReference>
<dbReference type="Pfam" id="PF13041">
    <property type="entry name" value="PPR_2"/>
    <property type="match status" value="3"/>
</dbReference>
<dbReference type="SUPFAM" id="SSF48452">
    <property type="entry name" value="TPR-like"/>
    <property type="match status" value="1"/>
</dbReference>
<dbReference type="InterPro" id="IPR046960">
    <property type="entry name" value="PPR_At4g14850-like_plant"/>
</dbReference>
<feature type="repeat" description="PPR" evidence="2">
    <location>
        <begin position="97"/>
        <end position="131"/>
    </location>
</feature>
<dbReference type="FunFam" id="1.25.40.10:FF:000125">
    <property type="entry name" value="Pentatricopeptide repeat-containing protein"/>
    <property type="match status" value="1"/>
</dbReference>
<dbReference type="NCBIfam" id="TIGR00756">
    <property type="entry name" value="PPR"/>
    <property type="match status" value="5"/>
</dbReference>
<feature type="repeat" description="PPR" evidence="2">
    <location>
        <begin position="364"/>
        <end position="398"/>
    </location>
</feature>
<dbReference type="Pfam" id="PF20431">
    <property type="entry name" value="E_motif"/>
    <property type="match status" value="1"/>
</dbReference>
<accession>A0A4U5Q0L8</accession>
<evidence type="ECO:0000256" key="1">
    <source>
        <dbReference type="ARBA" id="ARBA00022737"/>
    </source>
</evidence>